<dbReference type="InterPro" id="IPR011577">
    <property type="entry name" value="Cyt_b561_bac/Ni-Hgenase"/>
</dbReference>
<keyword evidence="5 12" id="KW-0812">Transmembrane</keyword>
<feature type="transmembrane region" description="Helical" evidence="12">
    <location>
        <begin position="12"/>
        <end position="33"/>
    </location>
</feature>
<keyword evidence="15" id="KW-1185">Reference proteome</keyword>
<name>A0ABX8VUD4_9MYCO</name>
<evidence type="ECO:0000256" key="11">
    <source>
        <dbReference type="ARBA" id="ARBA00037975"/>
    </source>
</evidence>
<evidence type="ECO:0000256" key="2">
    <source>
        <dbReference type="ARBA" id="ARBA00022448"/>
    </source>
</evidence>
<sequence>MTPVDRYPVRTRILHWLTAIGVFAALFIGFVMVNSLGGYGALLGVHVTLGVSILVIVVIRAANRFTHRTPRLPDTVGSVEHLLVVGSEIGLYALLLAQPLVGWAMVSAAGRPVVVFGSLPLPRIAPFDADLFFLLRQTHSVLAYLLVAAIAAHVSAVLLHTLTLRDRMLSRMTFGRRFDAEEP</sequence>
<accession>A0ABX8VUD4</accession>
<evidence type="ECO:0000256" key="9">
    <source>
        <dbReference type="ARBA" id="ARBA00023004"/>
    </source>
</evidence>
<evidence type="ECO:0000256" key="8">
    <source>
        <dbReference type="ARBA" id="ARBA00022989"/>
    </source>
</evidence>
<evidence type="ECO:0000256" key="12">
    <source>
        <dbReference type="SAM" id="Phobius"/>
    </source>
</evidence>
<protein>
    <submittedName>
        <fullName evidence="14">Cytochrome b</fullName>
    </submittedName>
</protein>
<keyword evidence="10 12" id="KW-0472">Membrane</keyword>
<evidence type="ECO:0000256" key="10">
    <source>
        <dbReference type="ARBA" id="ARBA00023136"/>
    </source>
</evidence>
<evidence type="ECO:0000256" key="3">
    <source>
        <dbReference type="ARBA" id="ARBA00022475"/>
    </source>
</evidence>
<feature type="transmembrane region" description="Helical" evidence="12">
    <location>
        <begin position="141"/>
        <end position="162"/>
    </location>
</feature>
<gene>
    <name evidence="14" type="ORF">K0O64_12545</name>
</gene>
<comment type="subcellular location">
    <subcellularLocation>
        <location evidence="1">Cell membrane</location>
        <topology evidence="1">Multi-pass membrane protein</topology>
    </subcellularLocation>
</comment>
<comment type="similarity">
    <text evidence="11">Belongs to the cytochrome b561 family.</text>
</comment>
<dbReference type="RefSeq" id="WP_096311281.1">
    <property type="nucleotide sequence ID" value="NZ_BAAAVX010000005.1"/>
</dbReference>
<feature type="domain" description="Cytochrome b561 bacterial/Ni-hydrogenase" evidence="13">
    <location>
        <begin position="6"/>
        <end position="175"/>
    </location>
</feature>
<dbReference type="Proteomes" id="UP000825367">
    <property type="component" value="Chromosome"/>
</dbReference>
<keyword evidence="4" id="KW-0349">Heme</keyword>
<keyword evidence="6" id="KW-0479">Metal-binding</keyword>
<evidence type="ECO:0000259" key="13">
    <source>
        <dbReference type="Pfam" id="PF01292"/>
    </source>
</evidence>
<evidence type="ECO:0000256" key="6">
    <source>
        <dbReference type="ARBA" id="ARBA00022723"/>
    </source>
</evidence>
<evidence type="ECO:0000313" key="15">
    <source>
        <dbReference type="Proteomes" id="UP000825367"/>
    </source>
</evidence>
<evidence type="ECO:0000313" key="14">
    <source>
        <dbReference type="EMBL" id="QYL19234.1"/>
    </source>
</evidence>
<organism evidence="14 15">
    <name type="scientific">Mycolicibacterium pallens</name>
    <dbReference type="NCBI Taxonomy" id="370524"/>
    <lineage>
        <taxon>Bacteria</taxon>
        <taxon>Bacillati</taxon>
        <taxon>Actinomycetota</taxon>
        <taxon>Actinomycetes</taxon>
        <taxon>Mycobacteriales</taxon>
        <taxon>Mycobacteriaceae</taxon>
        <taxon>Mycolicibacterium</taxon>
    </lineage>
</organism>
<evidence type="ECO:0000256" key="1">
    <source>
        <dbReference type="ARBA" id="ARBA00004651"/>
    </source>
</evidence>
<proteinExistence type="inferred from homology"/>
<dbReference type="PANTHER" id="PTHR30529">
    <property type="entry name" value="CYTOCHROME B561"/>
    <property type="match status" value="1"/>
</dbReference>
<keyword evidence="7" id="KW-0249">Electron transport</keyword>
<dbReference type="EMBL" id="CP080333">
    <property type="protein sequence ID" value="QYL19234.1"/>
    <property type="molecule type" value="Genomic_DNA"/>
</dbReference>
<feature type="transmembrane region" description="Helical" evidence="12">
    <location>
        <begin position="39"/>
        <end position="62"/>
    </location>
</feature>
<dbReference type="InterPro" id="IPR052168">
    <property type="entry name" value="Cytochrome_b561_oxidase"/>
</dbReference>
<feature type="transmembrane region" description="Helical" evidence="12">
    <location>
        <begin position="82"/>
        <end position="106"/>
    </location>
</feature>
<keyword evidence="8 12" id="KW-1133">Transmembrane helix</keyword>
<evidence type="ECO:0000256" key="4">
    <source>
        <dbReference type="ARBA" id="ARBA00022617"/>
    </source>
</evidence>
<keyword evidence="9" id="KW-0408">Iron</keyword>
<dbReference type="PANTHER" id="PTHR30529:SF6">
    <property type="entry name" value="BLL0291 PROTEIN"/>
    <property type="match status" value="1"/>
</dbReference>
<dbReference type="InterPro" id="IPR016174">
    <property type="entry name" value="Di-haem_cyt_TM"/>
</dbReference>
<dbReference type="Gene3D" id="1.20.950.20">
    <property type="entry name" value="Transmembrane di-heme cytochromes, Chain C"/>
    <property type="match status" value="1"/>
</dbReference>
<keyword evidence="2" id="KW-0813">Transport</keyword>
<evidence type="ECO:0000256" key="7">
    <source>
        <dbReference type="ARBA" id="ARBA00022982"/>
    </source>
</evidence>
<dbReference type="Pfam" id="PF01292">
    <property type="entry name" value="Ni_hydr_CYTB"/>
    <property type="match status" value="1"/>
</dbReference>
<keyword evidence="3" id="KW-1003">Cell membrane</keyword>
<dbReference type="SUPFAM" id="SSF81342">
    <property type="entry name" value="Transmembrane di-heme cytochromes"/>
    <property type="match status" value="1"/>
</dbReference>
<evidence type="ECO:0000256" key="5">
    <source>
        <dbReference type="ARBA" id="ARBA00022692"/>
    </source>
</evidence>
<reference evidence="14 15" key="1">
    <citation type="submission" date="2021-07" db="EMBL/GenBank/DDBJ databases">
        <title>Whole genome sequencing of non-tuberculosis mycobacteria type-strains.</title>
        <authorList>
            <person name="Igarashi Y."/>
            <person name="Osugi A."/>
            <person name="Mitarai S."/>
        </authorList>
    </citation>
    <scope>NUCLEOTIDE SEQUENCE [LARGE SCALE GENOMIC DNA]</scope>
    <source>
        <strain evidence="14 15">JCM 16370</strain>
    </source>
</reference>